<dbReference type="AlphaFoldDB" id="A0A931E697"/>
<organism evidence="4 5">
    <name type="scientific">Panacibacter microcysteis</name>
    <dbReference type="NCBI Taxonomy" id="2793269"/>
    <lineage>
        <taxon>Bacteria</taxon>
        <taxon>Pseudomonadati</taxon>
        <taxon>Bacteroidota</taxon>
        <taxon>Chitinophagia</taxon>
        <taxon>Chitinophagales</taxon>
        <taxon>Chitinophagaceae</taxon>
        <taxon>Panacibacter</taxon>
    </lineage>
</organism>
<feature type="signal peptide" evidence="2">
    <location>
        <begin position="1"/>
        <end position="19"/>
    </location>
</feature>
<evidence type="ECO:0000313" key="5">
    <source>
        <dbReference type="Proteomes" id="UP000628448"/>
    </source>
</evidence>
<evidence type="ECO:0000259" key="3">
    <source>
        <dbReference type="Pfam" id="PF07593"/>
    </source>
</evidence>
<dbReference type="PANTHER" id="PTHR16026:SF0">
    <property type="entry name" value="CARTILAGE ACIDIC PROTEIN 1"/>
    <property type="match status" value="1"/>
</dbReference>
<dbReference type="EMBL" id="JADWYR010000001">
    <property type="protein sequence ID" value="MBG9376040.1"/>
    <property type="molecule type" value="Genomic_DNA"/>
</dbReference>
<name>A0A931E697_9BACT</name>
<evidence type="ECO:0000256" key="1">
    <source>
        <dbReference type="ARBA" id="ARBA00022729"/>
    </source>
</evidence>
<proteinExistence type="predicted"/>
<dbReference type="InterPro" id="IPR013517">
    <property type="entry name" value="FG-GAP"/>
</dbReference>
<keyword evidence="1 2" id="KW-0732">Signal</keyword>
<feature type="chain" id="PRO_5037220938" evidence="2">
    <location>
        <begin position="20"/>
        <end position="1096"/>
    </location>
</feature>
<feature type="domain" description="ASPIC/UnbV" evidence="3">
    <location>
        <begin position="520"/>
        <end position="586"/>
    </location>
</feature>
<dbReference type="RefSeq" id="WP_196990062.1">
    <property type="nucleotide sequence ID" value="NZ_JADWYR010000001.1"/>
</dbReference>
<dbReference type="Proteomes" id="UP000628448">
    <property type="component" value="Unassembled WGS sequence"/>
</dbReference>
<dbReference type="InterPro" id="IPR028994">
    <property type="entry name" value="Integrin_alpha_N"/>
</dbReference>
<dbReference type="Pfam" id="PF13517">
    <property type="entry name" value="FG-GAP_3"/>
    <property type="match status" value="6"/>
</dbReference>
<dbReference type="InterPro" id="IPR027039">
    <property type="entry name" value="Crtac1"/>
</dbReference>
<gene>
    <name evidence="4" type="ORF">I5907_07330</name>
</gene>
<dbReference type="InterPro" id="IPR011519">
    <property type="entry name" value="UnbV_ASPIC"/>
</dbReference>
<dbReference type="Gene3D" id="2.130.10.130">
    <property type="entry name" value="Integrin alpha, N-terminal"/>
    <property type="match status" value="4"/>
</dbReference>
<sequence length="1096" mass="120983">MRIFHCCILLLLFVLNACRDDHSTLFTRLDKSATGINFNNTLFEDGPLNVSNYIYFYNGGGVAVGDINNDGLQDILFTGNMVRNRLFLNKGNLTFEDITKQSGVDQMQGWCTGATMADINGDGKLDIYICRSADINPERRKNLLFINNGDLTFKESAAQYGLADNGYSTQAGFFDYDKDGDLDCFIINHSLQKYTAGVQDNPELRNERNPDFATKLYRNDHNHFTNVSDSAGITSNVLTFGLGLAISDVNNDGWQDVYVSNDFNEPDYLFINNRNGTFTESLGKCMDEISLYSMGSDVADYNNDGYTDLVTLDMMPEDNRTQKMHSGAENFDKFQILFDKGFYYQYSRNMLQKNNGDGTFSEVAQLAGVSNTDWSWTALFADYDNDGNKDLFVSNGYVKDYTDMDFLRYSVDRVIRNMNHDSVDGIPEYIQKMPTNVIPNYIYKNNGDGTFTKQTKEWGFEKPVVSAGSAYADLDNDGDLDLIVNNSNDYADVYRNNSEATKENNFLKINLQGSAGNSRGIGAKIKVFCKDTVYYQEQSPVRGFQTSVDPVLNFGIGRHKMADSVIVIWPDDNMQKLTNINANTTLIIKSIDAKDKFSYVPAAVQKIISTDTLAAISHTENGFNDFTSQLLLINYLSRQGPCIQQADLNGDGLSDLFTGGAKGFPSKIFIQQPNGTFAESVQPALAADAGSEDVAAAFFDADNDGDADLYVGSGGYEFEQSDSLLQDRLYINDGKAGFAKASNALPRMPTSTGCVKAADIDGDGDVDIFTGGRLVPGMYPVTPRSYVLLNDGKGNFADATDAVGSTLKNIGMVTDAAWVDVNADKRPDLVVAGEWMPVKVFINQNGKLADASKDFIKFESSGWWNKIYAADMDADGDSDLILGNIGLNAQFRANAKQPLSIYYKDFDNNGSVDPVFCYYIQGVSYPAASRDDLADQLPFIKKKFLEYKGYSTATINDIFTKEQLQDANILQAGLMETIYLENQGAKGFVMHKLPAEAQYAPVYGMVALDANKDNKKDLLLLGNNTWTRIKFGRYSANHGILLTGDGKGNFTYVPQPASGLNIRGNVRSLSAIKTKNGEAFVAGINNSKALLLHVNN</sequence>
<accession>A0A931E697</accession>
<dbReference type="SUPFAM" id="SSF69318">
    <property type="entry name" value="Integrin alpha N-terminal domain"/>
    <property type="match status" value="3"/>
</dbReference>
<evidence type="ECO:0000256" key="2">
    <source>
        <dbReference type="SAM" id="SignalP"/>
    </source>
</evidence>
<keyword evidence="5" id="KW-1185">Reference proteome</keyword>
<reference evidence="4" key="1">
    <citation type="submission" date="2020-11" db="EMBL/GenBank/DDBJ databases">
        <title>Bacterial whole genome sequence for Panacibacter sp. DH6.</title>
        <authorList>
            <person name="Le V."/>
            <person name="Ko S."/>
            <person name="Ahn C.-Y."/>
            <person name="Oh H.-M."/>
        </authorList>
    </citation>
    <scope>NUCLEOTIDE SEQUENCE</scope>
    <source>
        <strain evidence="4">DH6</strain>
    </source>
</reference>
<dbReference type="Pfam" id="PF07593">
    <property type="entry name" value="UnbV_ASPIC"/>
    <property type="match status" value="1"/>
</dbReference>
<evidence type="ECO:0000313" key="4">
    <source>
        <dbReference type="EMBL" id="MBG9376040.1"/>
    </source>
</evidence>
<comment type="caution">
    <text evidence="4">The sequence shown here is derived from an EMBL/GenBank/DDBJ whole genome shotgun (WGS) entry which is preliminary data.</text>
</comment>
<dbReference type="PANTHER" id="PTHR16026">
    <property type="entry name" value="CARTILAGE ACIDIC PROTEIN 1"/>
    <property type="match status" value="1"/>
</dbReference>
<protein>
    <submittedName>
        <fullName evidence="4">VCBS repeat-containing protein</fullName>
    </submittedName>
</protein>